<sequence>MKITGLQIYGYGKLVDLEISDMQELQVIYGENEAGKSTIMSFIHSILFGFPTKLQTERTYEPKKGSKFGGKLTVDFPEKGRVVIERVKGKATGDVTVLLDDGTTGDEELLKELLQQVDKSLFQSIFSFNLHGLQNIHQMKGEDIGKFLFSAGALGTDKLTRAENMLQKELESRFKPNGRKPVLNEMLKELNQLQKELKSAEQQNEQYWSLLKEKEKLEGEIANKQAEQAQLHNRNLKLEAWRSMQPLKIEEQALMEELTNIGDLQFPIDGISRFERLEELMKPLEGQLSSINSRLNGLQNEIKNQSVNTQILLKEQEILSAIDNLSLLERLQAEEREQLDKQAQMNEEETILREKLYLSIDEDSVTSVNTSVFMKERIVAAEENYRRVQAKKLELDEKFNEEKQELEEIEKSINAFEKRLLSEKDRKDLEEKLHAAGNKHELEAALNETEERRKQLHKTLVNHEKKDRQKIKQERVQYTFLSLLFLFLLAWGVVQYSWPIITLGAIGILFSLYLLTKKPAKADVDFIKEEIAEIEDREKLLLQKIKAPIWHDDHFIEEKLQVDDDILAELSQLKMRWKESNRQYEKVIMDYEAWEMAKLKAEKEMIELGKGLYLPQDVAFAYLTEAFRLIEQLKKLYRERKAAVERQQLLTSKITAITQAIEILSKECLGQPFSNVQEAAFMLRSRLKEETENQILLAGKKAKHTELAEDRRKYQLEWQHFQEEKEQLFQLANAIHEEWFRELGKLDEKKRNLEEQLQQLQKQLNLFSIQEAEMEDFKTVQNLDELSYSLNEKLESIKETIPSLQSRLAEVYYKIQLLEEGGTYTELLHLFKLKKTELESAAKEWAKYALAKEILDRTIERFKQARLPKMLEKAEEYLLFLTDGAYVRIYPKKEGSGFLLEKKDQFIFEANELSQATAEQVYVSLRLALAVTIYEKFAFPIIIDDSFVNFDYKRTEKVIQLLKSLTGRQILFFTCQKHMLNYFQEEQVLVIGQEISESIMSKESSYLKLQTNL</sequence>
<name>A0A6L3V6P6_9BACI</name>
<feature type="transmembrane region" description="Helical" evidence="2">
    <location>
        <begin position="476"/>
        <end position="494"/>
    </location>
</feature>
<reference evidence="4 5" key="1">
    <citation type="journal article" date="2016" name="Antonie Van Leeuwenhoek">
        <title>Bacillus depressus sp. nov., isolated from soil of a sunflower field.</title>
        <authorList>
            <person name="Wei X."/>
            <person name="Xin D."/>
            <person name="Xin Y."/>
            <person name="Zhang H."/>
            <person name="Wang T."/>
            <person name="Zhang J."/>
        </authorList>
    </citation>
    <scope>NUCLEOTIDE SEQUENCE [LARGE SCALE GENOMIC DNA]</scope>
    <source>
        <strain evidence="4 5">BZ1</strain>
    </source>
</reference>
<keyword evidence="5" id="KW-1185">Reference proteome</keyword>
<protein>
    <submittedName>
        <fullName evidence="4">AAA family ATPase</fullName>
    </submittedName>
</protein>
<dbReference type="EMBL" id="WBOS01000002">
    <property type="protein sequence ID" value="KAB2337124.1"/>
    <property type="molecule type" value="Genomic_DNA"/>
</dbReference>
<evidence type="ECO:0000313" key="4">
    <source>
        <dbReference type="EMBL" id="KAB2337124.1"/>
    </source>
</evidence>
<keyword evidence="2" id="KW-1133">Transmembrane helix</keyword>
<dbReference type="Pfam" id="PF13514">
    <property type="entry name" value="AAA_27"/>
    <property type="match status" value="1"/>
</dbReference>
<feature type="coiled-coil region" evidence="1">
    <location>
        <begin position="736"/>
        <end position="770"/>
    </location>
</feature>
<dbReference type="RefSeq" id="WP_151533809.1">
    <property type="nucleotide sequence ID" value="NZ_WBOS01000002.1"/>
</dbReference>
<evidence type="ECO:0000256" key="1">
    <source>
        <dbReference type="SAM" id="Coils"/>
    </source>
</evidence>
<dbReference type="InterPro" id="IPR038734">
    <property type="entry name" value="YhaN_AAA"/>
</dbReference>
<dbReference type="InterPro" id="IPR027417">
    <property type="entry name" value="P-loop_NTPase"/>
</dbReference>
<evidence type="ECO:0000256" key="2">
    <source>
        <dbReference type="SAM" id="Phobius"/>
    </source>
</evidence>
<feature type="coiled-coil region" evidence="1">
    <location>
        <begin position="378"/>
        <end position="466"/>
    </location>
</feature>
<accession>A0A6L3V6P6</accession>
<keyword evidence="1" id="KW-0175">Coiled coil</keyword>
<gene>
    <name evidence="4" type="ORF">F7731_05725</name>
</gene>
<comment type="caution">
    <text evidence="4">The sequence shown here is derived from an EMBL/GenBank/DDBJ whole genome shotgun (WGS) entry which is preliminary data.</text>
</comment>
<dbReference type="OrthoDB" id="9764467at2"/>
<dbReference type="Proteomes" id="UP000481030">
    <property type="component" value="Unassembled WGS sequence"/>
</dbReference>
<evidence type="ECO:0000259" key="3">
    <source>
        <dbReference type="Pfam" id="PF13514"/>
    </source>
</evidence>
<keyword evidence="2" id="KW-0472">Membrane</keyword>
<dbReference type="Gene3D" id="3.40.50.300">
    <property type="entry name" value="P-loop containing nucleotide triphosphate hydrolases"/>
    <property type="match status" value="2"/>
</dbReference>
<dbReference type="AlphaFoldDB" id="A0A6L3V6P6"/>
<feature type="coiled-coil region" evidence="1">
    <location>
        <begin position="183"/>
        <end position="234"/>
    </location>
</feature>
<dbReference type="SUPFAM" id="SSF52540">
    <property type="entry name" value="P-loop containing nucleoside triphosphate hydrolases"/>
    <property type="match status" value="1"/>
</dbReference>
<feature type="coiled-coil region" evidence="1">
    <location>
        <begin position="288"/>
        <end position="348"/>
    </location>
</feature>
<evidence type="ECO:0000313" key="5">
    <source>
        <dbReference type="Proteomes" id="UP000481030"/>
    </source>
</evidence>
<dbReference type="PANTHER" id="PTHR41259:SF1">
    <property type="entry name" value="DOUBLE-STRAND BREAK REPAIR RAD50 ATPASE, PUTATIVE-RELATED"/>
    <property type="match status" value="1"/>
</dbReference>
<organism evidence="4 5">
    <name type="scientific">Cytobacillus depressus</name>
    <dbReference type="NCBI Taxonomy" id="1602942"/>
    <lineage>
        <taxon>Bacteria</taxon>
        <taxon>Bacillati</taxon>
        <taxon>Bacillota</taxon>
        <taxon>Bacilli</taxon>
        <taxon>Bacillales</taxon>
        <taxon>Bacillaceae</taxon>
        <taxon>Cytobacillus</taxon>
    </lineage>
</organism>
<keyword evidence="2" id="KW-0812">Transmembrane</keyword>
<feature type="domain" description="YhaN AAA" evidence="3">
    <location>
        <begin position="1"/>
        <end position="207"/>
    </location>
</feature>
<proteinExistence type="predicted"/>
<dbReference type="PANTHER" id="PTHR41259">
    <property type="entry name" value="DOUBLE-STRAND BREAK REPAIR RAD50 ATPASE, PUTATIVE-RELATED"/>
    <property type="match status" value="1"/>
</dbReference>